<dbReference type="InterPro" id="IPR045330">
    <property type="entry name" value="TRM3/TARBP1"/>
</dbReference>
<name>A0A834YCS6_TETSI</name>
<sequence length="535" mass="59295">MEVLTFVLNHLLQFLRKYGVNVCSQNNHLDWVPLKFLILTLSLVQELQIIQEKTTDHAMKFKSNLETCRPDTVDRLSLVEASLSFEKVIRSFLFILVWSHEVIQIFPSGMQEELVSFAKSACSIFWSSNVMENALLPCSVRGKLGGPSQRRLDSSTTTTVLQAIISMKTVASISSWCAQFKNDVLLDFSFTFLWGFYGKIVSSSTCHTETGAEICLAAYEALVPVLKALVSAFSPLGLNIIMKNDKSLLPKVEGKNLLDSLVLSFLQNINDLLAVGDLARSRRAILLNWKWLCLDSLLSIPYHAIENGVHLESTITFFSDSAVRCIFADIVESLENAGEGSVLPILRSVRLVLGLLASGRMGSVVSSCDGMDTQLIAVSVVAVVAFSIAIVDCIVLAFALCPFAEIEENPCNKRRVASIAALLSSVLHSSVFSDERMHKTIDNAQGPLKWFVERILDEGTKSPRTIRLAALHLTGLWLLNPRMIKYYMKELKLLSLYGSVAFDEDFEAELAESHDARTEVSLLAKSPDPEMTEVC</sequence>
<dbReference type="Proteomes" id="UP000655225">
    <property type="component" value="Unassembled WGS sequence"/>
</dbReference>
<dbReference type="GO" id="GO:0030488">
    <property type="term" value="P:tRNA methylation"/>
    <property type="evidence" value="ECO:0007669"/>
    <property type="project" value="TreeGrafter"/>
</dbReference>
<dbReference type="OMA" id="YHAIENG"/>
<protein>
    <submittedName>
        <fullName evidence="1">Uncharacterized protein</fullName>
    </submittedName>
</protein>
<dbReference type="EMBL" id="JABCRI010000022">
    <property type="protein sequence ID" value="KAF8379188.1"/>
    <property type="molecule type" value="Genomic_DNA"/>
</dbReference>
<organism evidence="1 2">
    <name type="scientific">Tetracentron sinense</name>
    <name type="common">Spur-leaf</name>
    <dbReference type="NCBI Taxonomy" id="13715"/>
    <lineage>
        <taxon>Eukaryota</taxon>
        <taxon>Viridiplantae</taxon>
        <taxon>Streptophyta</taxon>
        <taxon>Embryophyta</taxon>
        <taxon>Tracheophyta</taxon>
        <taxon>Spermatophyta</taxon>
        <taxon>Magnoliopsida</taxon>
        <taxon>Trochodendrales</taxon>
        <taxon>Trochodendraceae</taxon>
        <taxon>Tetracentron</taxon>
    </lineage>
</organism>
<evidence type="ECO:0000313" key="1">
    <source>
        <dbReference type="EMBL" id="KAF8379188.1"/>
    </source>
</evidence>
<dbReference type="AlphaFoldDB" id="A0A834YCS6"/>
<dbReference type="PANTHER" id="PTHR12029:SF11">
    <property type="entry name" value="METHYLTRANSFERASE TARBP1-RELATED"/>
    <property type="match status" value="1"/>
</dbReference>
<gene>
    <name evidence="1" type="ORF">HHK36_028617</name>
</gene>
<proteinExistence type="predicted"/>
<keyword evidence="2" id="KW-1185">Reference proteome</keyword>
<dbReference type="OrthoDB" id="1711347at2759"/>
<dbReference type="GO" id="GO:0016423">
    <property type="term" value="F:tRNA (guanine) methyltransferase activity"/>
    <property type="evidence" value="ECO:0007669"/>
    <property type="project" value="TreeGrafter"/>
</dbReference>
<dbReference type="PANTHER" id="PTHR12029">
    <property type="entry name" value="RNA METHYLTRANSFERASE"/>
    <property type="match status" value="1"/>
</dbReference>
<comment type="caution">
    <text evidence="1">The sequence shown here is derived from an EMBL/GenBank/DDBJ whole genome shotgun (WGS) entry which is preliminary data.</text>
</comment>
<evidence type="ECO:0000313" key="2">
    <source>
        <dbReference type="Proteomes" id="UP000655225"/>
    </source>
</evidence>
<accession>A0A834YCS6</accession>
<reference evidence="1 2" key="1">
    <citation type="submission" date="2020-04" db="EMBL/GenBank/DDBJ databases">
        <title>Plant Genome Project.</title>
        <authorList>
            <person name="Zhang R.-G."/>
        </authorList>
    </citation>
    <scope>NUCLEOTIDE SEQUENCE [LARGE SCALE GENOMIC DNA]</scope>
    <source>
        <strain evidence="1">YNK0</strain>
        <tissue evidence="1">Leaf</tissue>
    </source>
</reference>